<feature type="compositionally biased region" description="Gly residues" evidence="1">
    <location>
        <begin position="27"/>
        <end position="50"/>
    </location>
</feature>
<keyword evidence="3" id="KW-1185">Reference proteome</keyword>
<reference evidence="2 3" key="1">
    <citation type="submission" date="2020-01" db="EMBL/GenBank/DDBJ databases">
        <authorList>
            <person name="Gupta K D."/>
        </authorList>
    </citation>
    <scope>NUCLEOTIDE SEQUENCE [LARGE SCALE GENOMIC DNA]</scope>
</reference>
<evidence type="ECO:0000313" key="3">
    <source>
        <dbReference type="Proteomes" id="UP000467700"/>
    </source>
</evidence>
<evidence type="ECO:0000256" key="1">
    <source>
        <dbReference type="SAM" id="MobiDB-lite"/>
    </source>
</evidence>
<protein>
    <submittedName>
        <fullName evidence="2">Uncharacterized protein</fullName>
    </submittedName>
</protein>
<feature type="region of interest" description="Disordered" evidence="1">
    <location>
        <begin position="1"/>
        <end position="71"/>
    </location>
</feature>
<feature type="compositionally biased region" description="Polar residues" evidence="1">
    <location>
        <begin position="54"/>
        <end position="67"/>
    </location>
</feature>
<comment type="caution">
    <text evidence="2">The sequence shown here is derived from an EMBL/GenBank/DDBJ whole genome shotgun (WGS) entry which is preliminary data.</text>
</comment>
<dbReference type="AlphaFoldDB" id="A0A8S0XNM6"/>
<feature type="compositionally biased region" description="Basic and acidic residues" evidence="1">
    <location>
        <begin position="1"/>
        <end position="15"/>
    </location>
</feature>
<evidence type="ECO:0000313" key="2">
    <source>
        <dbReference type="EMBL" id="CAA7261247.1"/>
    </source>
</evidence>
<dbReference type="Proteomes" id="UP000467700">
    <property type="component" value="Unassembled WGS sequence"/>
</dbReference>
<gene>
    <name evidence="2" type="ORF">AAE3_LOCUS3377</name>
</gene>
<name>A0A8S0XNM6_CYCAE</name>
<dbReference type="OrthoDB" id="3365917at2759"/>
<sequence length="235" mass="24574">MITDVEDTRIVDEHFPLSSSHQLFPRKGGGGGGGHGGGRGGGKSGKGTSGGKSTPVNVGGQTMTARASSPGGGRVWYGSGFYDSNDDPGVAGRNLTFLVPASNANRPGGPLMSLEIPSMKGSETFRIISDEFTVDSLSDYIKENCKDLIGTLSSLANISDSGYKALLNPNKFSTTIVLLSSAPGPSVDTDAYKLVECLNWTIVDTVPLFDSAFTKYQVPGGMTLALILVVIHLLR</sequence>
<accession>A0A8S0XNM6</accession>
<proteinExistence type="predicted"/>
<organism evidence="2 3">
    <name type="scientific">Cyclocybe aegerita</name>
    <name type="common">Black poplar mushroom</name>
    <name type="synonym">Agrocybe aegerita</name>
    <dbReference type="NCBI Taxonomy" id="1973307"/>
    <lineage>
        <taxon>Eukaryota</taxon>
        <taxon>Fungi</taxon>
        <taxon>Dikarya</taxon>
        <taxon>Basidiomycota</taxon>
        <taxon>Agaricomycotina</taxon>
        <taxon>Agaricomycetes</taxon>
        <taxon>Agaricomycetidae</taxon>
        <taxon>Agaricales</taxon>
        <taxon>Agaricineae</taxon>
        <taxon>Bolbitiaceae</taxon>
        <taxon>Cyclocybe</taxon>
    </lineage>
</organism>
<dbReference type="EMBL" id="CACVBS010000032">
    <property type="protein sequence ID" value="CAA7261247.1"/>
    <property type="molecule type" value="Genomic_DNA"/>
</dbReference>